<dbReference type="SMART" id="SM00220">
    <property type="entry name" value="S_TKc"/>
    <property type="match status" value="1"/>
</dbReference>
<dbReference type="InterPro" id="IPR008271">
    <property type="entry name" value="Ser/Thr_kinase_AS"/>
</dbReference>
<comment type="caution">
    <text evidence="3">The sequence shown here is derived from an EMBL/GenBank/DDBJ whole genome shotgun (WGS) entry which is preliminary data.</text>
</comment>
<feature type="region of interest" description="Disordered" evidence="1">
    <location>
        <begin position="1"/>
        <end position="38"/>
    </location>
</feature>
<name>A0ABP0DVJ3_9PEZI</name>
<protein>
    <recommendedName>
        <fullName evidence="2">Protein kinase domain-containing protein</fullName>
    </recommendedName>
</protein>
<dbReference type="Proteomes" id="UP001642501">
    <property type="component" value="Unassembled WGS sequence"/>
</dbReference>
<dbReference type="Gene3D" id="1.10.510.10">
    <property type="entry name" value="Transferase(Phosphotransferase) domain 1"/>
    <property type="match status" value="1"/>
</dbReference>
<dbReference type="SUPFAM" id="SSF56112">
    <property type="entry name" value="Protein kinase-like (PK-like)"/>
    <property type="match status" value="1"/>
</dbReference>
<proteinExistence type="predicted"/>
<feature type="domain" description="Protein kinase" evidence="2">
    <location>
        <begin position="185"/>
        <end position="445"/>
    </location>
</feature>
<dbReference type="PROSITE" id="PS00108">
    <property type="entry name" value="PROTEIN_KINASE_ST"/>
    <property type="match status" value="1"/>
</dbReference>
<accession>A0ABP0DVJ3</accession>
<dbReference type="InterPro" id="IPR011009">
    <property type="entry name" value="Kinase-like_dom_sf"/>
</dbReference>
<dbReference type="PROSITE" id="PS50011">
    <property type="entry name" value="PROTEIN_KINASE_DOM"/>
    <property type="match status" value="1"/>
</dbReference>
<evidence type="ECO:0000313" key="3">
    <source>
        <dbReference type="EMBL" id="CAK7270901.1"/>
    </source>
</evidence>
<evidence type="ECO:0000259" key="2">
    <source>
        <dbReference type="PROSITE" id="PS50011"/>
    </source>
</evidence>
<dbReference type="EMBL" id="CAWUOM010000079">
    <property type="protein sequence ID" value="CAK7270901.1"/>
    <property type="molecule type" value="Genomic_DNA"/>
</dbReference>
<keyword evidence="4" id="KW-1185">Reference proteome</keyword>
<dbReference type="InterPro" id="IPR053235">
    <property type="entry name" value="Ser_Thr_kinase"/>
</dbReference>
<evidence type="ECO:0000256" key="1">
    <source>
        <dbReference type="SAM" id="MobiDB-lite"/>
    </source>
</evidence>
<dbReference type="InterPro" id="IPR000719">
    <property type="entry name" value="Prot_kinase_dom"/>
</dbReference>
<organism evidence="3 4">
    <name type="scientific">Sporothrix epigloea</name>
    <dbReference type="NCBI Taxonomy" id="1892477"/>
    <lineage>
        <taxon>Eukaryota</taxon>
        <taxon>Fungi</taxon>
        <taxon>Dikarya</taxon>
        <taxon>Ascomycota</taxon>
        <taxon>Pezizomycotina</taxon>
        <taxon>Sordariomycetes</taxon>
        <taxon>Sordariomycetidae</taxon>
        <taxon>Ophiostomatales</taxon>
        <taxon>Ophiostomataceae</taxon>
        <taxon>Sporothrix</taxon>
    </lineage>
</organism>
<dbReference type="Pfam" id="PF00069">
    <property type="entry name" value="Pkinase"/>
    <property type="match status" value="1"/>
</dbReference>
<reference evidence="3 4" key="1">
    <citation type="submission" date="2024-01" db="EMBL/GenBank/DDBJ databases">
        <authorList>
            <person name="Allen C."/>
            <person name="Tagirdzhanova G."/>
        </authorList>
    </citation>
    <scope>NUCLEOTIDE SEQUENCE [LARGE SCALE GENOMIC DNA]</scope>
    <source>
        <strain evidence="3 4">CBS 573.63</strain>
    </source>
</reference>
<gene>
    <name evidence="3" type="ORF">SEPCBS57363_004342</name>
</gene>
<dbReference type="PANTHER" id="PTHR24361">
    <property type="entry name" value="MITOGEN-ACTIVATED KINASE KINASE KINASE"/>
    <property type="match status" value="1"/>
</dbReference>
<sequence>MYDGESDDSQGPQIPEFHRHESALLTREQDAPTSAAEGKKSAWAVEIPRFAYKHGEAKGFPGYSLQLVAIRRRDQHRWHVRIVVEEELVSAPTTRERRETLEQLCHAIDFDMMALLDDTLTEAFIHSKGCGMAARHLFHSPLPEGLAFNPDGETISVNTREDPARFLFPPLHSTTTTRLIQWDQVREVESIALATYIVRLLPDANVGGPLYILKSIERNMYIFEDTPALESELRVLEQVGGRDHIVRLVAAVVSENPYSSTPGANSETSSILRGILLEYHPAGTLEAALKTRTESGDANGDVNAGSDSTMPWQLWAAQLCAAVATLHEHEFTHMDIKCSNMVIDKEKNLVLIDIGGAGGFTWEWLSPAMSQVEEPLEASFEDRKQNDMWAVGKVLLLIAEAAGDIDERRLVEAEASKLMSDPPLASLRQVSASLFFPPSHNLANQ</sequence>
<evidence type="ECO:0000313" key="4">
    <source>
        <dbReference type="Proteomes" id="UP001642501"/>
    </source>
</evidence>
<feature type="compositionally biased region" description="Basic and acidic residues" evidence="1">
    <location>
        <begin position="16"/>
        <end position="30"/>
    </location>
</feature>